<gene>
    <name evidence="1" type="ORF">AVEN_186609_1</name>
</gene>
<comment type="caution">
    <text evidence="1">The sequence shown here is derived from an EMBL/GenBank/DDBJ whole genome shotgun (WGS) entry which is preliminary data.</text>
</comment>
<sequence>LTKTRPDIYGPIEHLVLWNHLSTREGGSCEKGYRLACGISPQNYDLLSNYEVIFKMPNICNMRWLAKESISRNQLPFRRCESQKKGCRLICRIWHPTPVQNYEVLSKILSICNVRWPSKESISRNQLTFRRCESQEMGCRLICRI</sequence>
<name>A0A4Y2KHR7_ARAVE</name>
<evidence type="ECO:0000313" key="1">
    <source>
        <dbReference type="EMBL" id="GBN00943.1"/>
    </source>
</evidence>
<dbReference type="AlphaFoldDB" id="A0A4Y2KHR7"/>
<dbReference type="Proteomes" id="UP000499080">
    <property type="component" value="Unassembled WGS sequence"/>
</dbReference>
<proteinExistence type="predicted"/>
<reference evidence="1 2" key="1">
    <citation type="journal article" date="2019" name="Sci. Rep.">
        <title>Orb-weaving spider Araneus ventricosus genome elucidates the spidroin gene catalogue.</title>
        <authorList>
            <person name="Kono N."/>
            <person name="Nakamura H."/>
            <person name="Ohtoshi R."/>
            <person name="Moran D.A.P."/>
            <person name="Shinohara A."/>
            <person name="Yoshida Y."/>
            <person name="Fujiwara M."/>
            <person name="Mori M."/>
            <person name="Tomita M."/>
            <person name="Arakawa K."/>
        </authorList>
    </citation>
    <scope>NUCLEOTIDE SEQUENCE [LARGE SCALE GENOMIC DNA]</scope>
</reference>
<feature type="non-terminal residue" evidence="1">
    <location>
        <position position="1"/>
    </location>
</feature>
<keyword evidence="2" id="KW-1185">Reference proteome</keyword>
<protein>
    <submittedName>
        <fullName evidence="1">Uncharacterized protein</fullName>
    </submittedName>
</protein>
<organism evidence="1 2">
    <name type="scientific">Araneus ventricosus</name>
    <name type="common">Orbweaver spider</name>
    <name type="synonym">Epeira ventricosa</name>
    <dbReference type="NCBI Taxonomy" id="182803"/>
    <lineage>
        <taxon>Eukaryota</taxon>
        <taxon>Metazoa</taxon>
        <taxon>Ecdysozoa</taxon>
        <taxon>Arthropoda</taxon>
        <taxon>Chelicerata</taxon>
        <taxon>Arachnida</taxon>
        <taxon>Araneae</taxon>
        <taxon>Araneomorphae</taxon>
        <taxon>Entelegynae</taxon>
        <taxon>Araneoidea</taxon>
        <taxon>Araneidae</taxon>
        <taxon>Araneus</taxon>
    </lineage>
</organism>
<evidence type="ECO:0000313" key="2">
    <source>
        <dbReference type="Proteomes" id="UP000499080"/>
    </source>
</evidence>
<accession>A0A4Y2KHR7</accession>
<dbReference type="EMBL" id="BGPR01114423">
    <property type="protein sequence ID" value="GBN00943.1"/>
    <property type="molecule type" value="Genomic_DNA"/>
</dbReference>